<evidence type="ECO:0000259" key="10">
    <source>
        <dbReference type="Pfam" id="PF23098"/>
    </source>
</evidence>
<evidence type="ECO:0000256" key="7">
    <source>
        <dbReference type="SAM" id="MobiDB-lite"/>
    </source>
</evidence>
<dbReference type="InterPro" id="IPR056551">
    <property type="entry name" value="Beta-prop_NOL10_N"/>
</dbReference>
<proteinExistence type="inferred from homology"/>
<organism evidence="11 12">
    <name type="scientific">Smittium simulii</name>
    <dbReference type="NCBI Taxonomy" id="133385"/>
    <lineage>
        <taxon>Eukaryota</taxon>
        <taxon>Fungi</taxon>
        <taxon>Fungi incertae sedis</taxon>
        <taxon>Zoopagomycota</taxon>
        <taxon>Kickxellomycotina</taxon>
        <taxon>Harpellomycetes</taxon>
        <taxon>Harpellales</taxon>
        <taxon>Legeriomycetaceae</taxon>
        <taxon>Smittium</taxon>
    </lineage>
</organism>
<dbReference type="SMART" id="SM00320">
    <property type="entry name" value="WD40"/>
    <property type="match status" value="3"/>
</dbReference>
<dbReference type="PANTHER" id="PTHR14927:SF0">
    <property type="entry name" value="NUCLEOLAR PROTEIN 10"/>
    <property type="match status" value="1"/>
</dbReference>
<comment type="caution">
    <text evidence="11">The sequence shown here is derived from an EMBL/GenBank/DDBJ whole genome shotgun (WGS) entry which is preliminary data.</text>
</comment>
<feature type="domain" description="Nucleolar protein 10-like N-terminal" evidence="10">
    <location>
        <begin position="117"/>
        <end position="347"/>
    </location>
</feature>
<dbReference type="OrthoDB" id="273340at2759"/>
<evidence type="ECO:0000256" key="4">
    <source>
        <dbReference type="ARBA" id="ARBA00022737"/>
    </source>
</evidence>
<protein>
    <submittedName>
        <fullName evidence="11">Uncharacterized protein</fullName>
    </submittedName>
</protein>
<evidence type="ECO:0000259" key="9">
    <source>
        <dbReference type="Pfam" id="PF23097"/>
    </source>
</evidence>
<dbReference type="InterPro" id="IPR015943">
    <property type="entry name" value="WD40/YVTN_repeat-like_dom_sf"/>
</dbReference>
<keyword evidence="4" id="KW-0677">Repeat</keyword>
<dbReference type="Pfam" id="PF23097">
    <property type="entry name" value="NOL10_2nd"/>
    <property type="match status" value="1"/>
</dbReference>
<keyword evidence="5" id="KW-0539">Nucleus</keyword>
<dbReference type="PROSITE" id="PS50082">
    <property type="entry name" value="WD_REPEATS_2"/>
    <property type="match status" value="1"/>
</dbReference>
<dbReference type="EMBL" id="MBFR01000099">
    <property type="protein sequence ID" value="PVU94198.1"/>
    <property type="molecule type" value="Genomic_DNA"/>
</dbReference>
<name>A0A2T9YPC5_9FUNG</name>
<dbReference type="InterPro" id="IPR001680">
    <property type="entry name" value="WD40_rpt"/>
</dbReference>
<dbReference type="Proteomes" id="UP000245383">
    <property type="component" value="Unassembled WGS sequence"/>
</dbReference>
<dbReference type="InterPro" id="IPR056550">
    <property type="entry name" value="NOL10_2nd"/>
</dbReference>
<gene>
    <name evidence="11" type="ORF">BB561_002751</name>
</gene>
<dbReference type="InterPro" id="IPR012580">
    <property type="entry name" value="NUC153"/>
</dbReference>
<dbReference type="Gene3D" id="2.130.10.10">
    <property type="entry name" value="YVTN repeat-like/Quinoprotein amine dehydrogenase"/>
    <property type="match status" value="1"/>
</dbReference>
<keyword evidence="3 6" id="KW-0853">WD repeat</keyword>
<dbReference type="GO" id="GO:0032040">
    <property type="term" value="C:small-subunit processome"/>
    <property type="evidence" value="ECO:0007669"/>
    <property type="project" value="TreeGrafter"/>
</dbReference>
<dbReference type="InterPro" id="IPR040382">
    <property type="entry name" value="NOL10/Enp2"/>
</dbReference>
<dbReference type="PANTHER" id="PTHR14927">
    <property type="entry name" value="NUCLEOLAR PROTEIN 10"/>
    <property type="match status" value="1"/>
</dbReference>
<evidence type="ECO:0000256" key="2">
    <source>
        <dbReference type="ARBA" id="ARBA00005264"/>
    </source>
</evidence>
<dbReference type="SUPFAM" id="SSF50978">
    <property type="entry name" value="WD40 repeat-like"/>
    <property type="match status" value="1"/>
</dbReference>
<reference evidence="11 12" key="1">
    <citation type="journal article" date="2018" name="MBio">
        <title>Comparative Genomics Reveals the Core Gene Toolbox for the Fungus-Insect Symbiosis.</title>
        <authorList>
            <person name="Wang Y."/>
            <person name="Stata M."/>
            <person name="Wang W."/>
            <person name="Stajich J.E."/>
            <person name="White M.M."/>
            <person name="Moncalvo J.M."/>
        </authorList>
    </citation>
    <scope>NUCLEOTIDE SEQUENCE [LARGE SCALE GENOMIC DNA]</scope>
    <source>
        <strain evidence="11 12">SWE-8-4</strain>
    </source>
</reference>
<evidence type="ECO:0000313" key="11">
    <source>
        <dbReference type="EMBL" id="PVU94198.1"/>
    </source>
</evidence>
<comment type="similarity">
    <text evidence="2">Belongs to the WD repeat NOL10/ENP2 family.</text>
</comment>
<evidence type="ECO:0000313" key="12">
    <source>
        <dbReference type="Proteomes" id="UP000245383"/>
    </source>
</evidence>
<feature type="compositionally biased region" description="Low complexity" evidence="7">
    <location>
        <begin position="461"/>
        <end position="470"/>
    </location>
</feature>
<dbReference type="GO" id="GO:0030686">
    <property type="term" value="C:90S preribosome"/>
    <property type="evidence" value="ECO:0007669"/>
    <property type="project" value="TreeGrafter"/>
</dbReference>
<evidence type="ECO:0000259" key="8">
    <source>
        <dbReference type="Pfam" id="PF08159"/>
    </source>
</evidence>
<dbReference type="InterPro" id="IPR036322">
    <property type="entry name" value="WD40_repeat_dom_sf"/>
</dbReference>
<sequence length="524" mass="59217">MVLKVSNPNNVKIYTVSGSSLTNKIPDWLARSKKKALKNDREWQTRIELIQDFEFPEAGNRIKISPDGEYCLATGVYKPQLRVFELSQMSIKFERHTEAENVNFLVLSDDWTKTFGRDLSYHRQSCDLLVCGASSQVYRINLEQGSFLKPFETDATGINTCAINPAHQLFAFGSENGTVEFWDPRSKSRAGLLSPTVKNTDGFEITSMSYRNDGLGMALGTSTGQTMIFDLRLSQPLLTKHQQYDLPIKKLAWIEPNVVTSADNETARVLSADSKSIKIWDSLSGDPHCSIEPTVDINDVCIYPDSGLVFATCEATEIYSYFIPSLGPAPKFASFLENLTEELEESKAISVYEDYKFVTKIDLENIGLEHLIGTNMLKAYMHGFFIDLRLYERAKAVANPFAYDEYRQNQIKKKLDEQRESRIRTSAKLPKINKKLAIRLMEQSTTGKEAASGADKAQTQPKSKPSSDLLSDSRFKDLFTDDSFEVNEESIEYKQLHPTVSKKKINRLTKMAEAYSDDSSENED</sequence>
<comment type="subcellular location">
    <subcellularLocation>
        <location evidence="1">Nucleus</location>
        <location evidence="1">Nucleolus</location>
    </subcellularLocation>
</comment>
<evidence type="ECO:0000256" key="6">
    <source>
        <dbReference type="PROSITE-ProRule" id="PRU00221"/>
    </source>
</evidence>
<dbReference type="STRING" id="133385.A0A2T9YPC5"/>
<feature type="repeat" description="WD" evidence="6">
    <location>
        <begin position="151"/>
        <end position="192"/>
    </location>
</feature>
<evidence type="ECO:0000256" key="3">
    <source>
        <dbReference type="ARBA" id="ARBA00022574"/>
    </source>
</evidence>
<dbReference type="GO" id="GO:0000462">
    <property type="term" value="P:maturation of SSU-rRNA from tricistronic rRNA transcript (SSU-rRNA, 5.8S rRNA, LSU-rRNA)"/>
    <property type="evidence" value="ECO:0007669"/>
    <property type="project" value="TreeGrafter"/>
</dbReference>
<evidence type="ECO:0000256" key="5">
    <source>
        <dbReference type="ARBA" id="ARBA00023242"/>
    </source>
</evidence>
<feature type="region of interest" description="Disordered" evidence="7">
    <location>
        <begin position="445"/>
        <end position="471"/>
    </location>
</feature>
<feature type="domain" description="NUC153" evidence="8">
    <location>
        <begin position="472"/>
        <end position="498"/>
    </location>
</feature>
<feature type="domain" description="Nucleolar protein 10-like second" evidence="9">
    <location>
        <begin position="351"/>
        <end position="399"/>
    </location>
</feature>
<dbReference type="Pfam" id="PF08159">
    <property type="entry name" value="NUC153"/>
    <property type="match status" value="1"/>
</dbReference>
<evidence type="ECO:0000256" key="1">
    <source>
        <dbReference type="ARBA" id="ARBA00004604"/>
    </source>
</evidence>
<dbReference type="Pfam" id="PF23098">
    <property type="entry name" value="Beta-prop_NOL10_N"/>
    <property type="match status" value="2"/>
</dbReference>
<keyword evidence="12" id="KW-1185">Reference proteome</keyword>
<accession>A0A2T9YPC5</accession>
<feature type="domain" description="Nucleolar protein 10-like N-terminal" evidence="10">
    <location>
        <begin position="4"/>
        <end position="113"/>
    </location>
</feature>
<dbReference type="AlphaFoldDB" id="A0A2T9YPC5"/>